<evidence type="ECO:0000313" key="7">
    <source>
        <dbReference type="EMBL" id="GFP78319.1"/>
    </source>
</evidence>
<dbReference type="PANTHER" id="PTHR43479">
    <property type="entry name" value="ACREF/ENVCD OPERON REPRESSOR-RELATED"/>
    <property type="match status" value="1"/>
</dbReference>
<dbReference type="InterPro" id="IPR001647">
    <property type="entry name" value="HTH_TetR"/>
</dbReference>
<feature type="transmembrane region" description="Helical" evidence="5">
    <location>
        <begin position="146"/>
        <end position="164"/>
    </location>
</feature>
<evidence type="ECO:0000256" key="5">
    <source>
        <dbReference type="SAM" id="Phobius"/>
    </source>
</evidence>
<keyword evidence="3" id="KW-0804">Transcription</keyword>
<feature type="DNA-binding region" description="H-T-H motif" evidence="4">
    <location>
        <begin position="25"/>
        <end position="44"/>
    </location>
</feature>
<evidence type="ECO:0000259" key="6">
    <source>
        <dbReference type="PROSITE" id="PS50977"/>
    </source>
</evidence>
<dbReference type="SUPFAM" id="SSF48498">
    <property type="entry name" value="Tetracyclin repressor-like, C-terminal domain"/>
    <property type="match status" value="1"/>
</dbReference>
<evidence type="ECO:0000256" key="4">
    <source>
        <dbReference type="PROSITE-ProRule" id="PRU00335"/>
    </source>
</evidence>
<dbReference type="PROSITE" id="PS50977">
    <property type="entry name" value="HTH_TETR_2"/>
    <property type="match status" value="1"/>
</dbReference>
<accession>A0A6V8SM60</accession>
<protein>
    <submittedName>
        <fullName evidence="7">Fatty acid metabolism regulator protein</fullName>
    </submittedName>
</protein>
<dbReference type="Pfam" id="PF00440">
    <property type="entry name" value="TetR_N"/>
    <property type="match status" value="1"/>
</dbReference>
<evidence type="ECO:0000256" key="3">
    <source>
        <dbReference type="ARBA" id="ARBA00023163"/>
    </source>
</evidence>
<gene>
    <name evidence="7" type="ORF">bsdtw1_04538</name>
</gene>
<reference evidence="7 8" key="1">
    <citation type="submission" date="2020-07" db="EMBL/GenBank/DDBJ databases">
        <title>A new beta-1,3-glucan-decomposing anaerobic bacterium isolated from anoxic soil subjected to biological soil disinfestation.</title>
        <authorList>
            <person name="Ueki A."/>
            <person name="Tonouchi A."/>
        </authorList>
    </citation>
    <scope>NUCLEOTIDE SEQUENCE [LARGE SCALE GENOMIC DNA]</scope>
    <source>
        <strain evidence="7 8">TW1</strain>
    </source>
</reference>
<dbReference type="PROSITE" id="PS01081">
    <property type="entry name" value="HTH_TETR_1"/>
    <property type="match status" value="1"/>
</dbReference>
<dbReference type="InterPro" id="IPR009057">
    <property type="entry name" value="Homeodomain-like_sf"/>
</dbReference>
<dbReference type="InterPro" id="IPR050624">
    <property type="entry name" value="HTH-type_Tx_Regulator"/>
</dbReference>
<evidence type="ECO:0000256" key="1">
    <source>
        <dbReference type="ARBA" id="ARBA00023015"/>
    </source>
</evidence>
<dbReference type="FunFam" id="1.10.10.60:FF:000141">
    <property type="entry name" value="TetR family transcriptional regulator"/>
    <property type="match status" value="1"/>
</dbReference>
<dbReference type="GO" id="GO:0003677">
    <property type="term" value="F:DNA binding"/>
    <property type="evidence" value="ECO:0007669"/>
    <property type="project" value="UniProtKB-UniRule"/>
</dbReference>
<dbReference type="Gene3D" id="1.10.357.10">
    <property type="entry name" value="Tetracycline Repressor, domain 2"/>
    <property type="match status" value="1"/>
</dbReference>
<dbReference type="InterPro" id="IPR023772">
    <property type="entry name" value="DNA-bd_HTH_TetR-type_CS"/>
</dbReference>
<dbReference type="Proteomes" id="UP000580568">
    <property type="component" value="Unassembled WGS sequence"/>
</dbReference>
<dbReference type="EMBL" id="BLZR01000001">
    <property type="protein sequence ID" value="GFP78319.1"/>
    <property type="molecule type" value="Genomic_DNA"/>
</dbReference>
<dbReference type="RefSeq" id="WP_183279621.1">
    <property type="nucleotide sequence ID" value="NZ_BLZR01000001.1"/>
</dbReference>
<keyword evidence="5" id="KW-1133">Transmembrane helix</keyword>
<proteinExistence type="predicted"/>
<keyword evidence="5" id="KW-0472">Membrane</keyword>
<dbReference type="PANTHER" id="PTHR43479:SF11">
    <property type="entry name" value="ACREF_ENVCD OPERON REPRESSOR-RELATED"/>
    <property type="match status" value="1"/>
</dbReference>
<dbReference type="Gene3D" id="1.10.10.60">
    <property type="entry name" value="Homeodomain-like"/>
    <property type="match status" value="1"/>
</dbReference>
<dbReference type="AlphaFoldDB" id="A0A6V8SM60"/>
<keyword evidence="5" id="KW-0812">Transmembrane</keyword>
<keyword evidence="2 4" id="KW-0238">DNA-binding</keyword>
<dbReference type="SUPFAM" id="SSF46689">
    <property type="entry name" value="Homeodomain-like"/>
    <property type="match status" value="1"/>
</dbReference>
<sequence length="191" mass="21948">MNKTKRAIFEAAISIFSKAGYNGATMDEIALEAGVAKGTLYYHFKSKEEIFNFIITEGINLMHDEISQVNNIDGDALVKLKEVCKIQLSFLYRNKEFFKVIMSQLWGQELRQLELRNQIQRYIYGIEIYIKEAADTGLIRKGDVSFMAYAFFGSLISAAVYEIINIDKINLENIIDNLIDYNFRGLQKSEL</sequence>
<dbReference type="PRINTS" id="PR00455">
    <property type="entry name" value="HTHTETR"/>
</dbReference>
<organism evidence="7 8">
    <name type="scientific">Clostridium fungisolvens</name>
    <dbReference type="NCBI Taxonomy" id="1604897"/>
    <lineage>
        <taxon>Bacteria</taxon>
        <taxon>Bacillati</taxon>
        <taxon>Bacillota</taxon>
        <taxon>Clostridia</taxon>
        <taxon>Eubacteriales</taxon>
        <taxon>Clostridiaceae</taxon>
        <taxon>Clostridium</taxon>
    </lineage>
</organism>
<name>A0A6V8SM60_9CLOT</name>
<keyword evidence="1" id="KW-0805">Transcription regulation</keyword>
<feature type="domain" description="HTH tetR-type" evidence="6">
    <location>
        <begin position="2"/>
        <end position="62"/>
    </location>
</feature>
<evidence type="ECO:0000256" key="2">
    <source>
        <dbReference type="ARBA" id="ARBA00023125"/>
    </source>
</evidence>
<dbReference type="GO" id="GO:0045892">
    <property type="term" value="P:negative regulation of DNA-templated transcription"/>
    <property type="evidence" value="ECO:0007669"/>
    <property type="project" value="UniProtKB-ARBA"/>
</dbReference>
<evidence type="ECO:0000313" key="8">
    <source>
        <dbReference type="Proteomes" id="UP000580568"/>
    </source>
</evidence>
<comment type="caution">
    <text evidence="7">The sequence shown here is derived from an EMBL/GenBank/DDBJ whole genome shotgun (WGS) entry which is preliminary data.</text>
</comment>
<keyword evidence="8" id="KW-1185">Reference proteome</keyword>
<dbReference type="InterPro" id="IPR036271">
    <property type="entry name" value="Tet_transcr_reg_TetR-rel_C_sf"/>
</dbReference>